<dbReference type="Pfam" id="PF06629">
    <property type="entry name" value="MipA"/>
    <property type="match status" value="1"/>
</dbReference>
<dbReference type="Proteomes" id="UP000682739">
    <property type="component" value="Chromosome"/>
</dbReference>
<dbReference type="PANTHER" id="PTHR38776:SF1">
    <property type="entry name" value="MLTA-INTERACTING PROTEIN-RELATED"/>
    <property type="match status" value="1"/>
</dbReference>
<dbReference type="KEGG" id="psym:J1N51_07735"/>
<dbReference type="EMBL" id="CP072110">
    <property type="protein sequence ID" value="QTH62673.1"/>
    <property type="molecule type" value="Genomic_DNA"/>
</dbReference>
<name>A0A975D988_9GAMM</name>
<evidence type="ECO:0000313" key="7">
    <source>
        <dbReference type="EMBL" id="QTH62673.1"/>
    </source>
</evidence>
<evidence type="ECO:0000256" key="3">
    <source>
        <dbReference type="ARBA" id="ARBA00022729"/>
    </source>
</evidence>
<keyword evidence="4" id="KW-0472">Membrane</keyword>
<comment type="subcellular location">
    <subcellularLocation>
        <location evidence="1">Cell outer membrane</location>
    </subcellularLocation>
</comment>
<keyword evidence="5" id="KW-0998">Cell outer membrane</keyword>
<evidence type="ECO:0000256" key="5">
    <source>
        <dbReference type="ARBA" id="ARBA00023237"/>
    </source>
</evidence>
<proteinExistence type="inferred from homology"/>
<protein>
    <submittedName>
        <fullName evidence="7">MipA/OmpV family protein</fullName>
    </submittedName>
</protein>
<sequence>MQLSRLGACFALLILAVGTAMPTEAVESEQPNGTNAEAAQETSSFTEKLSEYVDVGDWQISIAMGLGNRTSPLYGTQDQRLLIVPTFSVYGEKFYFDNGSLGYTFTENQTYSVSLVTELNPINAQYFDIHPANLVLGSEGFDNKVPVRPASPSTDEGAIPPGLSDFDWEAFFGINQPERISVEKPDWSIDGGVRFSWFISDHQLLTAQLFRDISGVHYGHRLELEWSETLPLTVSEQYRQSLLDDWTVQLRVGLSIYDQKSTQYYFGLDRRHTDNPDYHYYTGQSINPHFSVFLTRPLAENWRAVAFFKYLQLHNEIYQSPRTEDRAITTYFIGMAYDF</sequence>
<keyword evidence="8" id="KW-1185">Reference proteome</keyword>
<dbReference type="GO" id="GO:0009279">
    <property type="term" value="C:cell outer membrane"/>
    <property type="evidence" value="ECO:0007669"/>
    <property type="project" value="UniProtKB-SubCell"/>
</dbReference>
<dbReference type="RefSeq" id="WP_208830040.1">
    <property type="nucleotide sequence ID" value="NZ_CP072110.1"/>
</dbReference>
<evidence type="ECO:0000256" key="2">
    <source>
        <dbReference type="ARBA" id="ARBA00005722"/>
    </source>
</evidence>
<accession>A0A975D988</accession>
<feature type="signal peptide" evidence="6">
    <location>
        <begin position="1"/>
        <end position="25"/>
    </location>
</feature>
<evidence type="ECO:0000313" key="8">
    <source>
        <dbReference type="Proteomes" id="UP000682739"/>
    </source>
</evidence>
<gene>
    <name evidence="7" type="ORF">J1N51_07735</name>
</gene>
<feature type="chain" id="PRO_5037538328" evidence="6">
    <location>
        <begin position="26"/>
        <end position="339"/>
    </location>
</feature>
<evidence type="ECO:0000256" key="4">
    <source>
        <dbReference type="ARBA" id="ARBA00023136"/>
    </source>
</evidence>
<dbReference type="PANTHER" id="PTHR38776">
    <property type="entry name" value="MLTA-INTERACTING PROTEIN-RELATED"/>
    <property type="match status" value="1"/>
</dbReference>
<dbReference type="InterPro" id="IPR010583">
    <property type="entry name" value="MipA"/>
</dbReference>
<comment type="similarity">
    <text evidence="2">Belongs to the MipA/OmpV family.</text>
</comment>
<reference evidence="7" key="1">
    <citation type="submission" date="2021-03" db="EMBL/GenBank/DDBJ databases">
        <title>Description of Psychrosphaera ytuae sp. nov. isolated from deep sea sediment of South China Sea.</title>
        <authorList>
            <person name="Zhang J."/>
            <person name="Xu X.-D."/>
        </authorList>
    </citation>
    <scope>NUCLEOTIDE SEQUENCE</scope>
    <source>
        <strain evidence="7">MTZ26</strain>
    </source>
</reference>
<evidence type="ECO:0000256" key="1">
    <source>
        <dbReference type="ARBA" id="ARBA00004442"/>
    </source>
</evidence>
<keyword evidence="3 6" id="KW-0732">Signal</keyword>
<evidence type="ECO:0000256" key="6">
    <source>
        <dbReference type="SAM" id="SignalP"/>
    </source>
</evidence>
<organism evidence="7 8">
    <name type="scientific">Psychrosphaera ytuae</name>
    <dbReference type="NCBI Taxonomy" id="2820710"/>
    <lineage>
        <taxon>Bacteria</taxon>
        <taxon>Pseudomonadati</taxon>
        <taxon>Pseudomonadota</taxon>
        <taxon>Gammaproteobacteria</taxon>
        <taxon>Alteromonadales</taxon>
        <taxon>Pseudoalteromonadaceae</taxon>
        <taxon>Psychrosphaera</taxon>
    </lineage>
</organism>
<dbReference type="AlphaFoldDB" id="A0A975D988"/>